<feature type="non-terminal residue" evidence="2">
    <location>
        <position position="126"/>
    </location>
</feature>
<evidence type="ECO:0000256" key="1">
    <source>
        <dbReference type="SAM" id="MobiDB-lite"/>
    </source>
</evidence>
<gene>
    <name evidence="2" type="ORF">ADUPG1_005234</name>
</gene>
<comment type="caution">
    <text evidence="2">The sequence shown here is derived from an EMBL/GenBank/DDBJ whole genome shotgun (WGS) entry which is preliminary data.</text>
</comment>
<name>A0ABQ5K9U7_9EUKA</name>
<protein>
    <submittedName>
        <fullName evidence="2">Uncharacterized protein</fullName>
    </submittedName>
</protein>
<proteinExistence type="predicted"/>
<feature type="non-terminal residue" evidence="2">
    <location>
        <position position="1"/>
    </location>
</feature>
<dbReference type="EMBL" id="BQXS01008291">
    <property type="protein sequence ID" value="GKT29334.1"/>
    <property type="molecule type" value="Genomic_DNA"/>
</dbReference>
<feature type="compositionally biased region" description="Low complexity" evidence="1">
    <location>
        <begin position="27"/>
        <end position="38"/>
    </location>
</feature>
<evidence type="ECO:0000313" key="2">
    <source>
        <dbReference type="EMBL" id="GKT29334.1"/>
    </source>
</evidence>
<sequence length="126" mass="13577">DSSPCTSSLHTRLNSTLHHKLSTPTISTPTISTPTISTLHSQHTSTMTSPHSSLSNLCQLICSHVSNCVSQGSCTDSKLASLQCRVEGKKCDDAFIKSASLVEAEEHVTKQCEDESACLNDLYKLL</sequence>
<reference evidence="2" key="1">
    <citation type="submission" date="2022-03" db="EMBL/GenBank/DDBJ databases">
        <title>Draft genome sequence of Aduncisulcus paluster, a free-living microaerophilic Fornicata.</title>
        <authorList>
            <person name="Yuyama I."/>
            <person name="Kume K."/>
            <person name="Tamura T."/>
            <person name="Inagaki Y."/>
            <person name="Hashimoto T."/>
        </authorList>
    </citation>
    <scope>NUCLEOTIDE SEQUENCE</scope>
    <source>
        <strain evidence="2">NY0171</strain>
    </source>
</reference>
<keyword evidence="3" id="KW-1185">Reference proteome</keyword>
<evidence type="ECO:0000313" key="3">
    <source>
        <dbReference type="Proteomes" id="UP001057375"/>
    </source>
</evidence>
<accession>A0ABQ5K9U7</accession>
<dbReference type="Proteomes" id="UP001057375">
    <property type="component" value="Unassembled WGS sequence"/>
</dbReference>
<organism evidence="2 3">
    <name type="scientific">Aduncisulcus paluster</name>
    <dbReference type="NCBI Taxonomy" id="2918883"/>
    <lineage>
        <taxon>Eukaryota</taxon>
        <taxon>Metamonada</taxon>
        <taxon>Carpediemonas-like organisms</taxon>
        <taxon>Aduncisulcus</taxon>
    </lineage>
</organism>
<feature type="region of interest" description="Disordered" evidence="1">
    <location>
        <begin position="27"/>
        <end position="47"/>
    </location>
</feature>